<dbReference type="Proteomes" id="UP001302321">
    <property type="component" value="Unassembled WGS sequence"/>
</dbReference>
<reference evidence="2" key="1">
    <citation type="journal article" date="2023" name="Mol. Phylogenet. Evol.">
        <title>Genome-scale phylogeny and comparative genomics of the fungal order Sordariales.</title>
        <authorList>
            <person name="Hensen N."/>
            <person name="Bonometti L."/>
            <person name="Westerberg I."/>
            <person name="Brannstrom I.O."/>
            <person name="Guillou S."/>
            <person name="Cros-Aarteil S."/>
            <person name="Calhoun S."/>
            <person name="Haridas S."/>
            <person name="Kuo A."/>
            <person name="Mondo S."/>
            <person name="Pangilinan J."/>
            <person name="Riley R."/>
            <person name="LaButti K."/>
            <person name="Andreopoulos B."/>
            <person name="Lipzen A."/>
            <person name="Chen C."/>
            <person name="Yan M."/>
            <person name="Daum C."/>
            <person name="Ng V."/>
            <person name="Clum A."/>
            <person name="Steindorff A."/>
            <person name="Ohm R.A."/>
            <person name="Martin F."/>
            <person name="Silar P."/>
            <person name="Natvig D.O."/>
            <person name="Lalanne C."/>
            <person name="Gautier V."/>
            <person name="Ament-Velasquez S.L."/>
            <person name="Kruys A."/>
            <person name="Hutchinson M.I."/>
            <person name="Powell A.J."/>
            <person name="Barry K."/>
            <person name="Miller A.N."/>
            <person name="Grigoriev I.V."/>
            <person name="Debuchy R."/>
            <person name="Gladieux P."/>
            <person name="Hiltunen Thoren M."/>
            <person name="Johannesson H."/>
        </authorList>
    </citation>
    <scope>NUCLEOTIDE SEQUENCE</scope>
    <source>
        <strain evidence="2">CBS 892.96</strain>
    </source>
</reference>
<reference evidence="2" key="2">
    <citation type="submission" date="2023-05" db="EMBL/GenBank/DDBJ databases">
        <authorList>
            <consortium name="Lawrence Berkeley National Laboratory"/>
            <person name="Steindorff A."/>
            <person name="Hensen N."/>
            <person name="Bonometti L."/>
            <person name="Westerberg I."/>
            <person name="Brannstrom I.O."/>
            <person name="Guillou S."/>
            <person name="Cros-Aarteil S."/>
            <person name="Calhoun S."/>
            <person name="Haridas S."/>
            <person name="Kuo A."/>
            <person name="Mondo S."/>
            <person name="Pangilinan J."/>
            <person name="Riley R."/>
            <person name="Labutti K."/>
            <person name="Andreopoulos B."/>
            <person name="Lipzen A."/>
            <person name="Chen C."/>
            <person name="Yanf M."/>
            <person name="Daum C."/>
            <person name="Ng V."/>
            <person name="Clum A."/>
            <person name="Ohm R."/>
            <person name="Martin F."/>
            <person name="Silar P."/>
            <person name="Natvig D."/>
            <person name="Lalanne C."/>
            <person name="Gautier V."/>
            <person name="Ament-Velasquez S.L."/>
            <person name="Kruys A."/>
            <person name="Hutchinson M.I."/>
            <person name="Powell A.J."/>
            <person name="Barry K."/>
            <person name="Miller A.N."/>
            <person name="Grigoriev I.V."/>
            <person name="Debuchy R."/>
            <person name="Gladieux P."/>
            <person name="Thoren M.H."/>
            <person name="Johannesson H."/>
        </authorList>
    </citation>
    <scope>NUCLEOTIDE SEQUENCE</scope>
    <source>
        <strain evidence="2">CBS 892.96</strain>
    </source>
</reference>
<proteinExistence type="predicted"/>
<dbReference type="PANTHER" id="PTHR35910:SF1">
    <property type="entry name" value="2EXR DOMAIN-CONTAINING PROTEIN"/>
    <property type="match status" value="1"/>
</dbReference>
<dbReference type="EMBL" id="MU866163">
    <property type="protein sequence ID" value="KAK4177481.1"/>
    <property type="molecule type" value="Genomic_DNA"/>
</dbReference>
<accession>A0AAN6WAH4</accession>
<evidence type="ECO:0000259" key="1">
    <source>
        <dbReference type="Pfam" id="PF20150"/>
    </source>
</evidence>
<dbReference type="AlphaFoldDB" id="A0AAN6WAH4"/>
<gene>
    <name evidence="2" type="ORF">QBC36DRAFT_236496</name>
</gene>
<feature type="domain" description="2EXR" evidence="1">
    <location>
        <begin position="195"/>
        <end position="335"/>
    </location>
</feature>
<keyword evidence="3" id="KW-1185">Reference proteome</keyword>
<sequence>MIDHRPGLDTVQLLSSSCSSSLLSSPSYRLSLCPLSTTAPSAVSTTPLSDPPVITTSTTTALTLSTLPPVPPNMFDPLYGLATLSSWTPSLDSSSTTIITTTTTLPERGPPMLASTGSSSDCYWIRVFLKISILCGWFSERIRSYARLCQEACQEHSEERRLWTSKPNNHSDTDSIPLHSSSVLRPLLKGSPVTFPKFRFLPAELRQQIWAEALPKSRIMMLQLPKQTCMSGITGEFLHKLSRRRPGRDNRPRGRSFDYHGGGEGEKYPWAITTNNSPNNNPRSSNIFTCSTPPPVLLSVCAESRSVALKRFRLGLAPRGHPQPRIYVDLSTDVIGLSNDVMSTPAGKNLIRLTPDLRLARHVCLAGAQAGAFMSSRQALVLDSVESLLVVENGLFGGGMVPRVAGLDWGYWVRWQCREGLARFGFGGEGFGVWEGGVSSRETWEGKGFGAFDE</sequence>
<dbReference type="Pfam" id="PF20150">
    <property type="entry name" value="2EXR"/>
    <property type="match status" value="1"/>
</dbReference>
<protein>
    <recommendedName>
        <fullName evidence="1">2EXR domain-containing protein</fullName>
    </recommendedName>
</protein>
<dbReference type="PANTHER" id="PTHR35910">
    <property type="entry name" value="2EXR DOMAIN-CONTAINING PROTEIN"/>
    <property type="match status" value="1"/>
</dbReference>
<organism evidence="2 3">
    <name type="scientific">Triangularia setosa</name>
    <dbReference type="NCBI Taxonomy" id="2587417"/>
    <lineage>
        <taxon>Eukaryota</taxon>
        <taxon>Fungi</taxon>
        <taxon>Dikarya</taxon>
        <taxon>Ascomycota</taxon>
        <taxon>Pezizomycotina</taxon>
        <taxon>Sordariomycetes</taxon>
        <taxon>Sordariomycetidae</taxon>
        <taxon>Sordariales</taxon>
        <taxon>Podosporaceae</taxon>
        <taxon>Triangularia</taxon>
    </lineage>
</organism>
<evidence type="ECO:0000313" key="3">
    <source>
        <dbReference type="Proteomes" id="UP001302321"/>
    </source>
</evidence>
<evidence type="ECO:0000313" key="2">
    <source>
        <dbReference type="EMBL" id="KAK4177481.1"/>
    </source>
</evidence>
<comment type="caution">
    <text evidence="2">The sequence shown here is derived from an EMBL/GenBank/DDBJ whole genome shotgun (WGS) entry which is preliminary data.</text>
</comment>
<dbReference type="InterPro" id="IPR045518">
    <property type="entry name" value="2EXR"/>
</dbReference>
<name>A0AAN6WAH4_9PEZI</name>